<keyword evidence="9" id="KW-1185">Reference proteome</keyword>
<gene>
    <name evidence="8" type="ORF">SAMN05660464_2692</name>
</gene>
<reference evidence="9" key="1">
    <citation type="submission" date="2016-10" db="EMBL/GenBank/DDBJ databases">
        <authorList>
            <person name="Varghese N."/>
            <person name="Submissions S."/>
        </authorList>
    </citation>
    <scope>NUCLEOTIDE SEQUENCE [LARGE SCALE GENOMIC DNA]</scope>
    <source>
        <strain evidence="9">DSM 44208</strain>
    </source>
</reference>
<evidence type="ECO:0000313" key="9">
    <source>
        <dbReference type="Proteomes" id="UP000198857"/>
    </source>
</evidence>
<dbReference type="PANTHER" id="PTHR43214">
    <property type="entry name" value="TWO-COMPONENT RESPONSE REGULATOR"/>
    <property type="match status" value="1"/>
</dbReference>
<dbReference type="SUPFAM" id="SSF52172">
    <property type="entry name" value="CheY-like"/>
    <property type="match status" value="1"/>
</dbReference>
<evidence type="ECO:0000259" key="6">
    <source>
        <dbReference type="PROSITE" id="PS50043"/>
    </source>
</evidence>
<evidence type="ECO:0000259" key="7">
    <source>
        <dbReference type="PROSITE" id="PS50110"/>
    </source>
</evidence>
<dbReference type="InterPro" id="IPR011006">
    <property type="entry name" value="CheY-like_superfamily"/>
</dbReference>
<dbReference type="PANTHER" id="PTHR43214:SF24">
    <property type="entry name" value="TRANSCRIPTIONAL REGULATORY PROTEIN NARL-RELATED"/>
    <property type="match status" value="1"/>
</dbReference>
<accession>A0A1I5NTY0</accession>
<sequence>MVVSRPTDGTGRSVVRVLVVDDHPVVRGGLVGWLAAQPDLDVVGEAGDGQEALALVAATAPDVVLMDLRMPRMDGVTATERLTAAHPGVRVLVLTTYDTDADILRAVAAGATGYLLKDAPLPQLADAVRAAARGETVLAPPVAARLVSRMRAPAPEEPTPRELEVLAGVARGLTNAEIGRELFIGEATVKTHLLRVFAKLGVDDRTRAVMVAVERGLLPGPGSR</sequence>
<evidence type="ECO:0000256" key="4">
    <source>
        <dbReference type="ARBA" id="ARBA00023163"/>
    </source>
</evidence>
<proteinExistence type="predicted"/>
<evidence type="ECO:0000256" key="2">
    <source>
        <dbReference type="ARBA" id="ARBA00023015"/>
    </source>
</evidence>
<evidence type="ECO:0000313" key="8">
    <source>
        <dbReference type="EMBL" id="SFP25259.1"/>
    </source>
</evidence>
<dbReference type="PROSITE" id="PS00622">
    <property type="entry name" value="HTH_LUXR_1"/>
    <property type="match status" value="1"/>
</dbReference>
<dbReference type="PROSITE" id="PS50043">
    <property type="entry name" value="HTH_LUXR_2"/>
    <property type="match status" value="1"/>
</dbReference>
<dbReference type="InterPro" id="IPR039420">
    <property type="entry name" value="WalR-like"/>
</dbReference>
<dbReference type="GO" id="GO:0000160">
    <property type="term" value="P:phosphorelay signal transduction system"/>
    <property type="evidence" value="ECO:0007669"/>
    <property type="project" value="InterPro"/>
</dbReference>
<evidence type="ECO:0000256" key="1">
    <source>
        <dbReference type="ARBA" id="ARBA00022553"/>
    </source>
</evidence>
<dbReference type="CDD" id="cd17535">
    <property type="entry name" value="REC_NarL-like"/>
    <property type="match status" value="1"/>
</dbReference>
<dbReference type="InterPro" id="IPR016032">
    <property type="entry name" value="Sig_transdc_resp-reg_C-effctor"/>
</dbReference>
<dbReference type="STRING" id="1523247.SAMN05660464_2692"/>
<dbReference type="CDD" id="cd06170">
    <property type="entry name" value="LuxR_C_like"/>
    <property type="match status" value="1"/>
</dbReference>
<dbReference type="SMART" id="SM00448">
    <property type="entry name" value="REC"/>
    <property type="match status" value="1"/>
</dbReference>
<dbReference type="SUPFAM" id="SSF46894">
    <property type="entry name" value="C-terminal effector domain of the bipartite response regulators"/>
    <property type="match status" value="1"/>
</dbReference>
<evidence type="ECO:0000256" key="3">
    <source>
        <dbReference type="ARBA" id="ARBA00023125"/>
    </source>
</evidence>
<keyword evidence="1 5" id="KW-0597">Phosphoprotein</keyword>
<dbReference type="InterPro" id="IPR058245">
    <property type="entry name" value="NreC/VraR/RcsB-like_REC"/>
</dbReference>
<keyword evidence="4" id="KW-0804">Transcription</keyword>
<keyword evidence="3" id="KW-0238">DNA-binding</keyword>
<name>A0A1I5NTY0_9ACTN</name>
<dbReference type="AlphaFoldDB" id="A0A1I5NTY0"/>
<dbReference type="InterPro" id="IPR000792">
    <property type="entry name" value="Tscrpt_reg_LuxR_C"/>
</dbReference>
<dbReference type="Pfam" id="PF00196">
    <property type="entry name" value="GerE"/>
    <property type="match status" value="1"/>
</dbReference>
<protein>
    <submittedName>
        <fullName evidence="8">Two component transcriptional regulator, LuxR family</fullName>
    </submittedName>
</protein>
<dbReference type="PROSITE" id="PS50110">
    <property type="entry name" value="RESPONSE_REGULATORY"/>
    <property type="match status" value="1"/>
</dbReference>
<dbReference type="Proteomes" id="UP000198857">
    <property type="component" value="Unassembled WGS sequence"/>
</dbReference>
<dbReference type="GO" id="GO:0006355">
    <property type="term" value="P:regulation of DNA-templated transcription"/>
    <property type="evidence" value="ECO:0007669"/>
    <property type="project" value="InterPro"/>
</dbReference>
<organism evidence="8 9">
    <name type="scientific">Geodermatophilus dictyosporus</name>
    <dbReference type="NCBI Taxonomy" id="1523247"/>
    <lineage>
        <taxon>Bacteria</taxon>
        <taxon>Bacillati</taxon>
        <taxon>Actinomycetota</taxon>
        <taxon>Actinomycetes</taxon>
        <taxon>Geodermatophilales</taxon>
        <taxon>Geodermatophilaceae</taxon>
        <taxon>Geodermatophilus</taxon>
    </lineage>
</organism>
<dbReference type="Gene3D" id="3.40.50.2300">
    <property type="match status" value="1"/>
</dbReference>
<dbReference type="GO" id="GO:0003677">
    <property type="term" value="F:DNA binding"/>
    <property type="evidence" value="ECO:0007669"/>
    <property type="project" value="UniProtKB-KW"/>
</dbReference>
<dbReference type="PRINTS" id="PR00038">
    <property type="entry name" value="HTHLUXR"/>
</dbReference>
<dbReference type="Pfam" id="PF00072">
    <property type="entry name" value="Response_reg"/>
    <property type="match status" value="1"/>
</dbReference>
<dbReference type="SMART" id="SM00421">
    <property type="entry name" value="HTH_LUXR"/>
    <property type="match status" value="1"/>
</dbReference>
<evidence type="ECO:0000256" key="5">
    <source>
        <dbReference type="PROSITE-ProRule" id="PRU00169"/>
    </source>
</evidence>
<dbReference type="EMBL" id="FOWQ01000003">
    <property type="protein sequence ID" value="SFP25259.1"/>
    <property type="molecule type" value="Genomic_DNA"/>
</dbReference>
<feature type="modified residue" description="4-aspartylphosphate" evidence="5">
    <location>
        <position position="67"/>
    </location>
</feature>
<feature type="domain" description="Response regulatory" evidence="7">
    <location>
        <begin position="16"/>
        <end position="132"/>
    </location>
</feature>
<dbReference type="InterPro" id="IPR001789">
    <property type="entry name" value="Sig_transdc_resp-reg_receiver"/>
</dbReference>
<keyword evidence="2" id="KW-0805">Transcription regulation</keyword>
<feature type="domain" description="HTH luxR-type" evidence="6">
    <location>
        <begin position="151"/>
        <end position="216"/>
    </location>
</feature>